<protein>
    <submittedName>
        <fullName evidence="13">Transcription factor GATA-3</fullName>
    </submittedName>
</protein>
<feature type="region of interest" description="Disordered" evidence="11">
    <location>
        <begin position="280"/>
        <end position="332"/>
    </location>
</feature>
<evidence type="ECO:0000256" key="3">
    <source>
        <dbReference type="ARBA" id="ARBA00022771"/>
    </source>
</evidence>
<accession>A0A834BLC3</accession>
<dbReference type="GO" id="GO:0000122">
    <property type="term" value="P:negative regulation of transcription by RNA polymerase II"/>
    <property type="evidence" value="ECO:0007669"/>
    <property type="project" value="TreeGrafter"/>
</dbReference>
<feature type="compositionally biased region" description="Low complexity" evidence="11">
    <location>
        <begin position="315"/>
        <end position="328"/>
    </location>
</feature>
<keyword evidence="3 10" id="KW-0863">Zinc-finger</keyword>
<dbReference type="Proteomes" id="UP000646548">
    <property type="component" value="Unassembled WGS sequence"/>
</dbReference>
<evidence type="ECO:0000256" key="1">
    <source>
        <dbReference type="ARBA" id="ARBA00004123"/>
    </source>
</evidence>
<feature type="domain" description="GATA-type" evidence="12">
    <location>
        <begin position="407"/>
        <end position="428"/>
    </location>
</feature>
<feature type="region of interest" description="Disordered" evidence="11">
    <location>
        <begin position="51"/>
        <end position="72"/>
    </location>
</feature>
<dbReference type="SUPFAM" id="SSF57716">
    <property type="entry name" value="Glucocorticoid receptor-like (DNA-binding domain)"/>
    <property type="match status" value="1"/>
</dbReference>
<feature type="region of interest" description="Disordered" evidence="11">
    <location>
        <begin position="88"/>
        <end position="110"/>
    </location>
</feature>
<dbReference type="PANTHER" id="PTHR10071:SF106">
    <property type="entry name" value="TRANS-ACTING T-CELL-SPECIFIC TRANSCRIPTION FACTOR GATA-3"/>
    <property type="match status" value="1"/>
</dbReference>
<evidence type="ECO:0000256" key="7">
    <source>
        <dbReference type="ARBA" id="ARBA00023159"/>
    </source>
</evidence>
<feature type="compositionally biased region" description="Low complexity" evidence="11">
    <location>
        <begin position="289"/>
        <end position="302"/>
    </location>
</feature>
<dbReference type="PRINTS" id="PR00619">
    <property type="entry name" value="GATAZNFINGER"/>
</dbReference>
<sequence>MDFKTERRLQTPGKEVVEITLRPPMPGPAEGVGSLLTDVVAWREGCVELMRPGDGGKQPGGRAGAPACSSPENRLHLDHRSAEGDLIKTNRQSIDAPTTPSTPAPPGRGGIVHAGFPSEPGCGFTAKGFFLSCCGARRLRRARTFAEEAEDAEKAMEVSADQPRWMSHHPAVLNEQHPGSHHPGLGHSYMDPQYPLAEDVDVIFNIDGQGNHVSPYYGNSVRAVQRYPPPPHSSQVCRPSLLPSSLPWLEGSKGIGPHHSSSPWNLSPFPKNPLHHGSPASLSVYPPASSTSLSTGHSSPHLFTFPPTPPKDVSPDPGISTPGSSSSGRQEDKECIKYQVTLADSMKLESHHTRSVASIGAGSTSAHHPIAPYPPYEYGPGLFPPSGLIGGSSSSYGSKTRPKTRSCSEGRECVNCGATSTPLWRRDGRSISCRKLTRQVQSAARRAGTSCANCQTTTTTLWRRNANGDPVCNACGLYFKLHNINRPLTMKKEGIQTRNRKMSSKSKKSKKSQDSMDDFSKSLMDKSSFSPAALSRHMSSFPPFSHSSHMLTTPTPMHPSSSLPFAPHHPSSMVTAMG</sequence>
<keyword evidence="6" id="KW-0238">DNA-binding</keyword>
<evidence type="ECO:0000256" key="10">
    <source>
        <dbReference type="PROSITE-ProRule" id="PRU00094"/>
    </source>
</evidence>
<dbReference type="EMBL" id="WKFB01001087">
    <property type="protein sequence ID" value="KAF6715453.1"/>
    <property type="molecule type" value="Genomic_DNA"/>
</dbReference>
<evidence type="ECO:0000256" key="4">
    <source>
        <dbReference type="ARBA" id="ARBA00022833"/>
    </source>
</evidence>
<dbReference type="Gene3D" id="3.30.50.10">
    <property type="entry name" value="Erythroid Transcription Factor GATA-1, subunit A"/>
    <property type="match status" value="2"/>
</dbReference>
<dbReference type="AlphaFoldDB" id="A0A834BLC3"/>
<keyword evidence="9" id="KW-0539">Nucleus</keyword>
<dbReference type="GO" id="GO:0048568">
    <property type="term" value="P:embryonic organ development"/>
    <property type="evidence" value="ECO:0007669"/>
    <property type="project" value="TreeGrafter"/>
</dbReference>
<dbReference type="InterPro" id="IPR000679">
    <property type="entry name" value="Znf_GATA"/>
</dbReference>
<dbReference type="Pfam" id="PF00320">
    <property type="entry name" value="GATA"/>
    <property type="match status" value="1"/>
</dbReference>
<dbReference type="PANTHER" id="PTHR10071">
    <property type="entry name" value="TRANSCRIPTION FACTOR GATA FAMILY MEMBER"/>
    <property type="match status" value="1"/>
</dbReference>
<feature type="compositionally biased region" description="Basic residues" evidence="11">
    <location>
        <begin position="498"/>
        <end position="510"/>
    </location>
</feature>
<evidence type="ECO:0000313" key="13">
    <source>
        <dbReference type="EMBL" id="KAF6715453.1"/>
    </source>
</evidence>
<dbReference type="GO" id="GO:0000978">
    <property type="term" value="F:RNA polymerase II cis-regulatory region sequence-specific DNA binding"/>
    <property type="evidence" value="ECO:0007669"/>
    <property type="project" value="TreeGrafter"/>
</dbReference>
<dbReference type="PROSITE" id="PS00344">
    <property type="entry name" value="GATA_ZN_FINGER_1"/>
    <property type="match status" value="1"/>
</dbReference>
<dbReference type="CDD" id="cd00202">
    <property type="entry name" value="ZnF_GATA"/>
    <property type="match status" value="1"/>
</dbReference>
<evidence type="ECO:0000256" key="6">
    <source>
        <dbReference type="ARBA" id="ARBA00023125"/>
    </source>
</evidence>
<evidence type="ECO:0000313" key="14">
    <source>
        <dbReference type="Proteomes" id="UP000646548"/>
    </source>
</evidence>
<feature type="compositionally biased region" description="Polar residues" evidence="11">
    <location>
        <begin position="551"/>
        <end position="563"/>
    </location>
</feature>
<dbReference type="FunFam" id="3.30.50.10:FF:000032">
    <property type="entry name" value="Transcription factor GATA-3"/>
    <property type="match status" value="1"/>
</dbReference>
<evidence type="ECO:0000256" key="8">
    <source>
        <dbReference type="ARBA" id="ARBA00023163"/>
    </source>
</evidence>
<dbReference type="GO" id="GO:0045165">
    <property type="term" value="P:cell fate commitment"/>
    <property type="evidence" value="ECO:0007669"/>
    <property type="project" value="TreeGrafter"/>
</dbReference>
<dbReference type="GO" id="GO:0030856">
    <property type="term" value="P:regulation of epithelial cell differentiation"/>
    <property type="evidence" value="ECO:0007669"/>
    <property type="project" value="TreeGrafter"/>
</dbReference>
<dbReference type="GO" id="GO:0045944">
    <property type="term" value="P:positive regulation of transcription by RNA polymerase II"/>
    <property type="evidence" value="ECO:0007669"/>
    <property type="project" value="TreeGrafter"/>
</dbReference>
<keyword evidence="4" id="KW-0862">Zinc</keyword>
<feature type="region of interest" description="Disordered" evidence="11">
    <location>
        <begin position="550"/>
        <end position="578"/>
    </location>
</feature>
<feature type="compositionally biased region" description="Gly residues" evidence="11">
    <location>
        <begin position="53"/>
        <end position="63"/>
    </location>
</feature>
<proteinExistence type="predicted"/>
<keyword evidence="8" id="KW-0804">Transcription</keyword>
<organism evidence="13 14">
    <name type="scientific">Oryzias melastigma</name>
    <name type="common">Marine medaka</name>
    <dbReference type="NCBI Taxonomy" id="30732"/>
    <lineage>
        <taxon>Eukaryota</taxon>
        <taxon>Metazoa</taxon>
        <taxon>Chordata</taxon>
        <taxon>Craniata</taxon>
        <taxon>Vertebrata</taxon>
        <taxon>Euteleostomi</taxon>
        <taxon>Actinopterygii</taxon>
        <taxon>Neopterygii</taxon>
        <taxon>Teleostei</taxon>
        <taxon>Neoteleostei</taxon>
        <taxon>Acanthomorphata</taxon>
        <taxon>Ovalentaria</taxon>
        <taxon>Atherinomorphae</taxon>
        <taxon>Beloniformes</taxon>
        <taxon>Adrianichthyidae</taxon>
        <taxon>Oryziinae</taxon>
        <taxon>Oryzias</taxon>
    </lineage>
</organism>
<dbReference type="GO" id="GO:0002520">
    <property type="term" value="P:immune system development"/>
    <property type="evidence" value="ECO:0007669"/>
    <property type="project" value="TreeGrafter"/>
</dbReference>
<evidence type="ECO:0000256" key="2">
    <source>
        <dbReference type="ARBA" id="ARBA00022723"/>
    </source>
</evidence>
<reference evidence="13" key="1">
    <citation type="journal article" name="BMC Genomics">
        <title>Long-read sequencing and de novo genome assembly of marine medaka (Oryzias melastigma).</title>
        <authorList>
            <person name="Liang P."/>
            <person name="Saqib H.S.A."/>
            <person name="Ni X."/>
            <person name="Shen Y."/>
        </authorList>
    </citation>
    <scope>NUCLEOTIDE SEQUENCE</scope>
    <source>
        <strain evidence="13">Bigg-433</strain>
    </source>
</reference>
<dbReference type="InterPro" id="IPR013088">
    <property type="entry name" value="Znf_NHR/GATA"/>
</dbReference>
<evidence type="ECO:0000256" key="5">
    <source>
        <dbReference type="ARBA" id="ARBA00023015"/>
    </source>
</evidence>
<dbReference type="GO" id="GO:0008270">
    <property type="term" value="F:zinc ion binding"/>
    <property type="evidence" value="ECO:0007669"/>
    <property type="project" value="UniProtKB-KW"/>
</dbReference>
<name>A0A834BLC3_ORYME</name>
<gene>
    <name evidence="13" type="ORF">FQA47_002986</name>
</gene>
<feature type="compositionally biased region" description="Basic and acidic residues" evidence="11">
    <location>
        <begin position="511"/>
        <end position="522"/>
    </location>
</feature>
<keyword evidence="5" id="KW-0805">Transcription regulation</keyword>
<keyword evidence="2" id="KW-0479">Metal-binding</keyword>
<dbReference type="SMART" id="SM00401">
    <property type="entry name" value="ZnF_GATA"/>
    <property type="match status" value="2"/>
</dbReference>
<feature type="region of interest" description="Disordered" evidence="11">
    <location>
        <begin position="490"/>
        <end position="522"/>
    </location>
</feature>
<comment type="caution">
    <text evidence="13">The sequence shown here is derived from an EMBL/GenBank/DDBJ whole genome shotgun (WGS) entry which is preliminary data.</text>
</comment>
<dbReference type="PROSITE" id="PS50114">
    <property type="entry name" value="GATA_ZN_FINGER_2"/>
    <property type="match status" value="2"/>
</dbReference>
<evidence type="ECO:0000256" key="9">
    <source>
        <dbReference type="ARBA" id="ARBA00023242"/>
    </source>
</evidence>
<evidence type="ECO:0000256" key="11">
    <source>
        <dbReference type="SAM" id="MobiDB-lite"/>
    </source>
</evidence>
<dbReference type="GO" id="GO:0005634">
    <property type="term" value="C:nucleus"/>
    <property type="evidence" value="ECO:0007669"/>
    <property type="project" value="UniProtKB-SubCell"/>
</dbReference>
<dbReference type="GO" id="GO:0000981">
    <property type="term" value="F:DNA-binding transcription factor activity, RNA polymerase II-specific"/>
    <property type="evidence" value="ECO:0007669"/>
    <property type="project" value="TreeGrafter"/>
</dbReference>
<dbReference type="InterPro" id="IPR039355">
    <property type="entry name" value="Transcription_factor_GATA"/>
</dbReference>
<feature type="domain" description="GATA-type" evidence="12">
    <location>
        <begin position="445"/>
        <end position="498"/>
    </location>
</feature>
<comment type="subcellular location">
    <subcellularLocation>
        <location evidence="1">Nucleus</location>
    </subcellularLocation>
</comment>
<evidence type="ECO:0000259" key="12">
    <source>
        <dbReference type="PROSITE" id="PS50114"/>
    </source>
</evidence>
<keyword evidence="7" id="KW-0010">Activator</keyword>